<dbReference type="Proteomes" id="UP000759537">
    <property type="component" value="Unassembled WGS sequence"/>
</dbReference>
<dbReference type="EMBL" id="WHVB01000005">
    <property type="protein sequence ID" value="KAF8482958.1"/>
    <property type="molecule type" value="Genomic_DNA"/>
</dbReference>
<reference evidence="2" key="1">
    <citation type="submission" date="2019-10" db="EMBL/GenBank/DDBJ databases">
        <authorList>
            <consortium name="DOE Joint Genome Institute"/>
            <person name="Kuo A."/>
            <person name="Miyauchi S."/>
            <person name="Kiss E."/>
            <person name="Drula E."/>
            <person name="Kohler A."/>
            <person name="Sanchez-Garcia M."/>
            <person name="Andreopoulos B."/>
            <person name="Barry K.W."/>
            <person name="Bonito G."/>
            <person name="Buee M."/>
            <person name="Carver A."/>
            <person name="Chen C."/>
            <person name="Cichocki N."/>
            <person name="Clum A."/>
            <person name="Culley D."/>
            <person name="Crous P.W."/>
            <person name="Fauchery L."/>
            <person name="Girlanda M."/>
            <person name="Hayes R."/>
            <person name="Keri Z."/>
            <person name="LaButti K."/>
            <person name="Lipzen A."/>
            <person name="Lombard V."/>
            <person name="Magnuson J."/>
            <person name="Maillard F."/>
            <person name="Morin E."/>
            <person name="Murat C."/>
            <person name="Nolan M."/>
            <person name="Ohm R."/>
            <person name="Pangilinan J."/>
            <person name="Pereira M."/>
            <person name="Perotto S."/>
            <person name="Peter M."/>
            <person name="Riley R."/>
            <person name="Sitrit Y."/>
            <person name="Stielow B."/>
            <person name="Szollosi G."/>
            <person name="Zifcakova L."/>
            <person name="Stursova M."/>
            <person name="Spatafora J.W."/>
            <person name="Tedersoo L."/>
            <person name="Vaario L.-M."/>
            <person name="Yamada A."/>
            <person name="Yan M."/>
            <person name="Wang P."/>
            <person name="Xu J."/>
            <person name="Bruns T."/>
            <person name="Baldrian P."/>
            <person name="Vilgalys R."/>
            <person name="Henrissat B."/>
            <person name="Grigoriev I.V."/>
            <person name="Hibbett D."/>
            <person name="Nagy L.G."/>
            <person name="Martin F.M."/>
        </authorList>
    </citation>
    <scope>NUCLEOTIDE SEQUENCE</scope>
    <source>
        <strain evidence="2">Prilba</strain>
    </source>
</reference>
<evidence type="ECO:0000313" key="3">
    <source>
        <dbReference type="Proteomes" id="UP000759537"/>
    </source>
</evidence>
<name>A0A9P5N0G1_9AGAM</name>
<sequence>MFMSNASSSVRFGVLRTCPVPSKQQREAMLEHERLDFAMREEIVARGGGDPGRTFPELIDEYEYIPVEGGRTHLYVHNPTPYDPHAYIFGNADHQSCPLLHFRASHIALIVEANPLLSSIFCVQSPKGDVAQPQIATLLRLYGRQPGQHPNPNPAPPTTSVLENYEGFYTQLGQPNAAPAHYTSFANDGSVEASGGRTPSSSVSTTSASSRSQSEDAGDDMDLHAGGDMQLMEYAKERSVTWEELKKRPPLFGGEAPGASRFASANDICRFGG</sequence>
<keyword evidence="3" id="KW-1185">Reference proteome</keyword>
<protein>
    <submittedName>
        <fullName evidence="2">Uncharacterized protein</fullName>
    </submittedName>
</protein>
<comment type="caution">
    <text evidence="2">The sequence shown here is derived from an EMBL/GenBank/DDBJ whole genome shotgun (WGS) entry which is preliminary data.</text>
</comment>
<feature type="compositionally biased region" description="Low complexity" evidence="1">
    <location>
        <begin position="193"/>
        <end position="212"/>
    </location>
</feature>
<evidence type="ECO:0000256" key="1">
    <source>
        <dbReference type="SAM" id="MobiDB-lite"/>
    </source>
</evidence>
<reference evidence="2" key="2">
    <citation type="journal article" date="2020" name="Nat. Commun.">
        <title>Large-scale genome sequencing of mycorrhizal fungi provides insights into the early evolution of symbiotic traits.</title>
        <authorList>
            <person name="Miyauchi S."/>
            <person name="Kiss E."/>
            <person name="Kuo A."/>
            <person name="Drula E."/>
            <person name="Kohler A."/>
            <person name="Sanchez-Garcia M."/>
            <person name="Morin E."/>
            <person name="Andreopoulos B."/>
            <person name="Barry K.W."/>
            <person name="Bonito G."/>
            <person name="Buee M."/>
            <person name="Carver A."/>
            <person name="Chen C."/>
            <person name="Cichocki N."/>
            <person name="Clum A."/>
            <person name="Culley D."/>
            <person name="Crous P.W."/>
            <person name="Fauchery L."/>
            <person name="Girlanda M."/>
            <person name="Hayes R.D."/>
            <person name="Keri Z."/>
            <person name="LaButti K."/>
            <person name="Lipzen A."/>
            <person name="Lombard V."/>
            <person name="Magnuson J."/>
            <person name="Maillard F."/>
            <person name="Murat C."/>
            <person name="Nolan M."/>
            <person name="Ohm R.A."/>
            <person name="Pangilinan J."/>
            <person name="Pereira M.F."/>
            <person name="Perotto S."/>
            <person name="Peter M."/>
            <person name="Pfister S."/>
            <person name="Riley R."/>
            <person name="Sitrit Y."/>
            <person name="Stielow J.B."/>
            <person name="Szollosi G."/>
            <person name="Zifcakova L."/>
            <person name="Stursova M."/>
            <person name="Spatafora J.W."/>
            <person name="Tedersoo L."/>
            <person name="Vaario L.M."/>
            <person name="Yamada A."/>
            <person name="Yan M."/>
            <person name="Wang P."/>
            <person name="Xu J."/>
            <person name="Bruns T."/>
            <person name="Baldrian P."/>
            <person name="Vilgalys R."/>
            <person name="Dunand C."/>
            <person name="Henrissat B."/>
            <person name="Grigoriev I.V."/>
            <person name="Hibbett D."/>
            <person name="Nagy L.G."/>
            <person name="Martin F.M."/>
        </authorList>
    </citation>
    <scope>NUCLEOTIDE SEQUENCE</scope>
    <source>
        <strain evidence="2">Prilba</strain>
    </source>
</reference>
<proteinExistence type="predicted"/>
<feature type="region of interest" description="Disordered" evidence="1">
    <location>
        <begin position="180"/>
        <end position="225"/>
    </location>
</feature>
<dbReference type="AlphaFoldDB" id="A0A9P5N0G1"/>
<evidence type="ECO:0000313" key="2">
    <source>
        <dbReference type="EMBL" id="KAF8482958.1"/>
    </source>
</evidence>
<dbReference type="OrthoDB" id="3030236at2759"/>
<accession>A0A9P5N0G1</accession>
<gene>
    <name evidence="2" type="ORF">DFH94DRAFT_387354</name>
</gene>
<organism evidence="2 3">
    <name type="scientific">Russula ochroleuca</name>
    <dbReference type="NCBI Taxonomy" id="152965"/>
    <lineage>
        <taxon>Eukaryota</taxon>
        <taxon>Fungi</taxon>
        <taxon>Dikarya</taxon>
        <taxon>Basidiomycota</taxon>
        <taxon>Agaricomycotina</taxon>
        <taxon>Agaricomycetes</taxon>
        <taxon>Russulales</taxon>
        <taxon>Russulaceae</taxon>
        <taxon>Russula</taxon>
    </lineage>
</organism>